<evidence type="ECO:0000256" key="5">
    <source>
        <dbReference type="ARBA" id="ARBA00022617"/>
    </source>
</evidence>
<dbReference type="Proteomes" id="UP001488838">
    <property type="component" value="Unassembled WGS sequence"/>
</dbReference>
<dbReference type="PANTHER" id="PTHR24300">
    <property type="entry name" value="CYTOCHROME P450 508A4-RELATED"/>
    <property type="match status" value="1"/>
</dbReference>
<dbReference type="SUPFAM" id="SSF48264">
    <property type="entry name" value="Cytochrome P450"/>
    <property type="match status" value="1"/>
</dbReference>
<dbReference type="PANTHER" id="PTHR24300:SF180">
    <property type="entry name" value="CYTOCHROME P450 2A6"/>
    <property type="match status" value="1"/>
</dbReference>
<dbReference type="EMBL" id="JBBHLL010000517">
    <property type="protein sequence ID" value="KAK7801159.1"/>
    <property type="molecule type" value="Genomic_DNA"/>
</dbReference>
<dbReference type="PRINTS" id="PR00385">
    <property type="entry name" value="P450"/>
</dbReference>
<dbReference type="GO" id="GO:0009804">
    <property type="term" value="P:coumarin metabolic process"/>
    <property type="evidence" value="ECO:0007669"/>
    <property type="project" value="TreeGrafter"/>
</dbReference>
<evidence type="ECO:0000256" key="1">
    <source>
        <dbReference type="ARBA" id="ARBA00001971"/>
    </source>
</evidence>
<dbReference type="GO" id="GO:0005789">
    <property type="term" value="C:endoplasmic reticulum membrane"/>
    <property type="evidence" value="ECO:0007669"/>
    <property type="project" value="UniProtKB-SubCell"/>
</dbReference>
<evidence type="ECO:0000256" key="11">
    <source>
        <dbReference type="ARBA" id="ARBA00023033"/>
    </source>
</evidence>
<accession>A0AAW0HE21</accession>
<dbReference type="GO" id="GO:0016712">
    <property type="term" value="F:oxidoreductase activity, acting on paired donors, with incorporation or reduction of molecular oxygen, reduced flavin or flavoprotein as one donor, and incorporation of one atom of oxygen"/>
    <property type="evidence" value="ECO:0007669"/>
    <property type="project" value="TreeGrafter"/>
</dbReference>
<dbReference type="GO" id="GO:0006805">
    <property type="term" value="P:xenobiotic metabolic process"/>
    <property type="evidence" value="ECO:0007669"/>
    <property type="project" value="TreeGrafter"/>
</dbReference>
<dbReference type="Pfam" id="PF00067">
    <property type="entry name" value="p450"/>
    <property type="match status" value="3"/>
</dbReference>
<keyword evidence="11" id="KW-0503">Monooxygenase</keyword>
<evidence type="ECO:0000256" key="4">
    <source>
        <dbReference type="ARBA" id="ARBA00010617"/>
    </source>
</evidence>
<evidence type="ECO:0008006" key="15">
    <source>
        <dbReference type="Google" id="ProtNLM"/>
    </source>
</evidence>
<keyword evidence="12" id="KW-0472">Membrane</keyword>
<evidence type="ECO:0000256" key="8">
    <source>
        <dbReference type="ARBA" id="ARBA00022848"/>
    </source>
</evidence>
<keyword evidence="14" id="KW-1185">Reference proteome</keyword>
<keyword evidence="5" id="KW-0349">Heme</keyword>
<evidence type="ECO:0000313" key="13">
    <source>
        <dbReference type="EMBL" id="KAK7801159.1"/>
    </source>
</evidence>
<keyword evidence="6" id="KW-0479">Metal-binding</keyword>
<keyword evidence="10" id="KW-0408">Iron</keyword>
<dbReference type="FunFam" id="1.10.630.10:FF:000238">
    <property type="entry name" value="Cytochrome P450 2A6"/>
    <property type="match status" value="1"/>
</dbReference>
<dbReference type="GO" id="GO:0019373">
    <property type="term" value="P:epoxygenase P450 pathway"/>
    <property type="evidence" value="ECO:0007669"/>
    <property type="project" value="TreeGrafter"/>
</dbReference>
<evidence type="ECO:0000256" key="2">
    <source>
        <dbReference type="ARBA" id="ARBA00004174"/>
    </source>
</evidence>
<evidence type="ECO:0000313" key="14">
    <source>
        <dbReference type="Proteomes" id="UP001488838"/>
    </source>
</evidence>
<comment type="similarity">
    <text evidence="4">Belongs to the cytochrome P450 family.</text>
</comment>
<evidence type="ECO:0000256" key="12">
    <source>
        <dbReference type="ARBA" id="ARBA00023136"/>
    </source>
</evidence>
<evidence type="ECO:0000256" key="7">
    <source>
        <dbReference type="ARBA" id="ARBA00022824"/>
    </source>
</evidence>
<organism evidence="13 14">
    <name type="scientific">Myodes glareolus</name>
    <name type="common">Bank vole</name>
    <name type="synonym">Clethrionomys glareolus</name>
    <dbReference type="NCBI Taxonomy" id="447135"/>
    <lineage>
        <taxon>Eukaryota</taxon>
        <taxon>Metazoa</taxon>
        <taxon>Chordata</taxon>
        <taxon>Craniata</taxon>
        <taxon>Vertebrata</taxon>
        <taxon>Euteleostomi</taxon>
        <taxon>Mammalia</taxon>
        <taxon>Eutheria</taxon>
        <taxon>Euarchontoglires</taxon>
        <taxon>Glires</taxon>
        <taxon>Rodentia</taxon>
        <taxon>Myomorpha</taxon>
        <taxon>Muroidea</taxon>
        <taxon>Cricetidae</taxon>
        <taxon>Arvicolinae</taxon>
        <taxon>Myodes</taxon>
    </lineage>
</organism>
<dbReference type="AlphaFoldDB" id="A0AAW0HE21"/>
<comment type="caution">
    <text evidence="13">The sequence shown here is derived from an EMBL/GenBank/DDBJ whole genome shotgun (WGS) entry which is preliminary data.</text>
</comment>
<gene>
    <name evidence="13" type="ORF">U0070_007073</name>
</gene>
<reference evidence="13 14" key="1">
    <citation type="journal article" date="2023" name="bioRxiv">
        <title>Conserved and derived expression patterns and positive selection on dental genes reveal complex evolutionary context of ever-growing rodent molars.</title>
        <authorList>
            <person name="Calamari Z.T."/>
            <person name="Song A."/>
            <person name="Cohen E."/>
            <person name="Akter M."/>
            <person name="Roy R.D."/>
            <person name="Hallikas O."/>
            <person name="Christensen M.M."/>
            <person name="Li P."/>
            <person name="Marangoni P."/>
            <person name="Jernvall J."/>
            <person name="Klein O.D."/>
        </authorList>
    </citation>
    <scope>NUCLEOTIDE SEQUENCE [LARGE SCALE GENOMIC DNA]</scope>
    <source>
        <strain evidence="13">V071</strain>
    </source>
</reference>
<dbReference type="Gene3D" id="1.10.630.10">
    <property type="entry name" value="Cytochrome P450"/>
    <property type="match status" value="1"/>
</dbReference>
<comment type="subcellular location">
    <subcellularLocation>
        <location evidence="3">Endoplasmic reticulum membrane</location>
        <topology evidence="3">Peripheral membrane protein</topology>
    </subcellularLocation>
    <subcellularLocation>
        <location evidence="2">Microsome membrane</location>
        <topology evidence="2">Peripheral membrane protein</topology>
    </subcellularLocation>
</comment>
<sequence>MTVSCQCGLSFVFRELGHIVLIITCLSLHCHHDGLRDAPGGCAYLLQCYNHNICVGQRRLFGKMPTVPIPLVFIGNFLELDTEKFCDSISKAIREHYGPEFTIHPGPCPAVVLWGYDAEKETLVDQVEEFSGHGEQPFCHWFFKVYGALGSRPRNSGAFPPPLQNFSFGKHDVKEWIIETSFLTQALRDTNGARQSLISVVFGDCFEYSGKEFLSPLGMMLQSFQVTSTSAGPLFEVFYSGMKHLPGSQDQAWAYKELQELEDFIVRKVEQSQHTLHPTSPLDFINSFLIHMQEEPVFDHTEPFLHGHRDHQHYHALWLLHMKNSDNAAKTQKEIDQVIGRNQPPKYEDHLEMPYTEAVIHEIQRFVAVIPFGLPRSTTKDIKFRDFLIPKQSLDDEGQFKRSNSFVPFSIGEWYCFGESLTKMELFLFFTTIMQNLDFKFP</sequence>
<dbReference type="InterPro" id="IPR002401">
    <property type="entry name" value="Cyt_P450_E_grp-I"/>
</dbReference>
<keyword evidence="8" id="KW-0492">Microsome</keyword>
<comment type="cofactor">
    <cofactor evidence="1">
        <name>heme</name>
        <dbReference type="ChEBI" id="CHEBI:30413"/>
    </cofactor>
</comment>
<evidence type="ECO:0000256" key="9">
    <source>
        <dbReference type="ARBA" id="ARBA00023002"/>
    </source>
</evidence>
<dbReference type="InterPro" id="IPR036396">
    <property type="entry name" value="Cyt_P450_sf"/>
</dbReference>
<dbReference type="GO" id="GO:0005506">
    <property type="term" value="F:iron ion binding"/>
    <property type="evidence" value="ECO:0007669"/>
    <property type="project" value="InterPro"/>
</dbReference>
<keyword evidence="9" id="KW-0560">Oxidoreductase</keyword>
<dbReference type="InterPro" id="IPR050182">
    <property type="entry name" value="Cytochrome_P450_fam2"/>
</dbReference>
<evidence type="ECO:0000256" key="3">
    <source>
        <dbReference type="ARBA" id="ARBA00004406"/>
    </source>
</evidence>
<evidence type="ECO:0000256" key="10">
    <source>
        <dbReference type="ARBA" id="ARBA00023004"/>
    </source>
</evidence>
<name>A0AAW0HE21_MYOGA</name>
<evidence type="ECO:0000256" key="6">
    <source>
        <dbReference type="ARBA" id="ARBA00022723"/>
    </source>
</evidence>
<dbReference type="GO" id="GO:0020037">
    <property type="term" value="F:heme binding"/>
    <property type="evidence" value="ECO:0007669"/>
    <property type="project" value="InterPro"/>
</dbReference>
<keyword evidence="7" id="KW-0256">Endoplasmic reticulum</keyword>
<proteinExistence type="inferred from homology"/>
<protein>
    <recommendedName>
        <fullName evidence="15">Cytochrome P450</fullName>
    </recommendedName>
</protein>
<dbReference type="GO" id="GO:0008392">
    <property type="term" value="F:arachidonate epoxygenase activity"/>
    <property type="evidence" value="ECO:0007669"/>
    <property type="project" value="TreeGrafter"/>
</dbReference>
<dbReference type="InterPro" id="IPR001128">
    <property type="entry name" value="Cyt_P450"/>
</dbReference>
<dbReference type="PRINTS" id="PR00463">
    <property type="entry name" value="EP450I"/>
</dbReference>